<evidence type="ECO:0000313" key="1">
    <source>
        <dbReference type="EMBL" id="PNX65689.1"/>
    </source>
</evidence>
<reference evidence="1 2" key="2">
    <citation type="journal article" date="2017" name="Front. Plant Sci.">
        <title>Gene Classification and Mining of Molecular Markers Useful in Red Clover (Trifolium pratense) Breeding.</title>
        <authorList>
            <person name="Istvanek J."/>
            <person name="Dluhosova J."/>
            <person name="Dluhos P."/>
            <person name="Patkova L."/>
            <person name="Nedelnik J."/>
            <person name="Repkova J."/>
        </authorList>
    </citation>
    <scope>NUCLEOTIDE SEQUENCE [LARGE SCALE GENOMIC DNA]</scope>
    <source>
        <strain evidence="2">cv. Tatra</strain>
        <tissue evidence="1">Young leaves</tissue>
    </source>
</reference>
<dbReference type="AlphaFoldDB" id="A0A2K3KHF8"/>
<accession>A0A2K3KHF8</accession>
<dbReference type="PANTHER" id="PTHR34427:SF5">
    <property type="entry name" value="DUF4283 DOMAIN-CONTAINING PROTEIN"/>
    <property type="match status" value="1"/>
</dbReference>
<gene>
    <name evidence="1" type="ORF">L195_g062723</name>
</gene>
<protein>
    <recommendedName>
        <fullName evidence="3">DUF4283 domain-containing protein</fullName>
    </recommendedName>
</protein>
<sequence length="83" mass="9964">MTYNIQDEFHRQGYFGVKITPLGANLVLLEEQEEGEVRALMEDAKSWLDQWFRDIRPWSTREVDKSRLVWLRIYGVPIHAWND</sequence>
<evidence type="ECO:0008006" key="3">
    <source>
        <dbReference type="Google" id="ProtNLM"/>
    </source>
</evidence>
<dbReference type="EMBL" id="ASHM01183554">
    <property type="protein sequence ID" value="PNX65689.1"/>
    <property type="molecule type" value="Genomic_DNA"/>
</dbReference>
<evidence type="ECO:0000313" key="2">
    <source>
        <dbReference type="Proteomes" id="UP000236291"/>
    </source>
</evidence>
<name>A0A2K3KHF8_TRIPR</name>
<feature type="non-terminal residue" evidence="1">
    <location>
        <position position="83"/>
    </location>
</feature>
<organism evidence="1 2">
    <name type="scientific">Trifolium pratense</name>
    <name type="common">Red clover</name>
    <dbReference type="NCBI Taxonomy" id="57577"/>
    <lineage>
        <taxon>Eukaryota</taxon>
        <taxon>Viridiplantae</taxon>
        <taxon>Streptophyta</taxon>
        <taxon>Embryophyta</taxon>
        <taxon>Tracheophyta</taxon>
        <taxon>Spermatophyta</taxon>
        <taxon>Magnoliopsida</taxon>
        <taxon>eudicotyledons</taxon>
        <taxon>Gunneridae</taxon>
        <taxon>Pentapetalae</taxon>
        <taxon>rosids</taxon>
        <taxon>fabids</taxon>
        <taxon>Fabales</taxon>
        <taxon>Fabaceae</taxon>
        <taxon>Papilionoideae</taxon>
        <taxon>50 kb inversion clade</taxon>
        <taxon>NPAAA clade</taxon>
        <taxon>Hologalegina</taxon>
        <taxon>IRL clade</taxon>
        <taxon>Trifolieae</taxon>
        <taxon>Trifolium</taxon>
    </lineage>
</organism>
<comment type="caution">
    <text evidence="1">The sequence shown here is derived from an EMBL/GenBank/DDBJ whole genome shotgun (WGS) entry which is preliminary data.</text>
</comment>
<dbReference type="PANTHER" id="PTHR34427">
    <property type="entry name" value="DUF4283 DOMAIN PROTEIN"/>
    <property type="match status" value="1"/>
</dbReference>
<reference evidence="1 2" key="1">
    <citation type="journal article" date="2014" name="Am. J. Bot.">
        <title>Genome assembly and annotation for red clover (Trifolium pratense; Fabaceae).</title>
        <authorList>
            <person name="Istvanek J."/>
            <person name="Jaros M."/>
            <person name="Krenek A."/>
            <person name="Repkova J."/>
        </authorList>
    </citation>
    <scope>NUCLEOTIDE SEQUENCE [LARGE SCALE GENOMIC DNA]</scope>
    <source>
        <strain evidence="2">cv. Tatra</strain>
        <tissue evidence="1">Young leaves</tissue>
    </source>
</reference>
<dbReference type="Proteomes" id="UP000236291">
    <property type="component" value="Unassembled WGS sequence"/>
</dbReference>
<proteinExistence type="predicted"/>